<gene>
    <name evidence="1" type="ORF">NXY30_16610</name>
</gene>
<evidence type="ECO:0000313" key="1">
    <source>
        <dbReference type="EMBL" id="UVQ72687.1"/>
    </source>
</evidence>
<dbReference type="RefSeq" id="WP_258902532.1">
    <property type="nucleotide sequence ID" value="NZ_CP103141.1"/>
</dbReference>
<reference evidence="1" key="1">
    <citation type="submission" date="2022-08" db="EMBL/GenBank/DDBJ databases">
        <title>Genome Sequencing of Bacteroides fragilis Group Isolates with Nanopore Technology.</title>
        <authorList>
            <person name="Tisza M.J."/>
            <person name="Smith D."/>
            <person name="Dekker J.P."/>
        </authorList>
    </citation>
    <scope>NUCLEOTIDE SEQUENCE</scope>
    <source>
        <strain evidence="1">BFG-527</strain>
    </source>
</reference>
<accession>A0ABY5T892</accession>
<dbReference type="Proteomes" id="UP001060104">
    <property type="component" value="Chromosome"/>
</dbReference>
<protein>
    <submittedName>
        <fullName evidence="1">Uncharacterized protein</fullName>
    </submittedName>
</protein>
<proteinExistence type="predicted"/>
<keyword evidence="2" id="KW-1185">Reference proteome</keyword>
<organism evidence="1 2">
    <name type="scientific">Bacteroides faecis</name>
    <dbReference type="NCBI Taxonomy" id="674529"/>
    <lineage>
        <taxon>Bacteria</taxon>
        <taxon>Pseudomonadati</taxon>
        <taxon>Bacteroidota</taxon>
        <taxon>Bacteroidia</taxon>
        <taxon>Bacteroidales</taxon>
        <taxon>Bacteroidaceae</taxon>
        <taxon>Bacteroides</taxon>
    </lineage>
</organism>
<name>A0ABY5T892_9BACE</name>
<dbReference type="EMBL" id="CP103141">
    <property type="protein sequence ID" value="UVQ72687.1"/>
    <property type="molecule type" value="Genomic_DNA"/>
</dbReference>
<sequence length="82" mass="9663">MAKVFVVRYALSSGISEMETEILKSNFEGGRDYVKYRSWAFLYIGKDAFLSKEDAIKKAEEMRKKKITSLRKQIEKLEKMKF</sequence>
<evidence type="ECO:0000313" key="2">
    <source>
        <dbReference type="Proteomes" id="UP001060104"/>
    </source>
</evidence>